<evidence type="ECO:0000313" key="4">
    <source>
        <dbReference type="RefSeq" id="XP_012941857.2"/>
    </source>
</evidence>
<dbReference type="RefSeq" id="XP_012941857.2">
    <property type="nucleotide sequence ID" value="XM_013086403.2"/>
</dbReference>
<dbReference type="PANTHER" id="PTHR19303">
    <property type="entry name" value="TRANSPOSON"/>
    <property type="match status" value="1"/>
</dbReference>
<dbReference type="SUPFAM" id="SSF46689">
    <property type="entry name" value="Homeodomain-like"/>
    <property type="match status" value="1"/>
</dbReference>
<organism evidence="3 4">
    <name type="scientific">Aplysia californica</name>
    <name type="common">California sea hare</name>
    <dbReference type="NCBI Taxonomy" id="6500"/>
    <lineage>
        <taxon>Eukaryota</taxon>
        <taxon>Metazoa</taxon>
        <taxon>Spiralia</taxon>
        <taxon>Lophotrochozoa</taxon>
        <taxon>Mollusca</taxon>
        <taxon>Gastropoda</taxon>
        <taxon>Heterobranchia</taxon>
        <taxon>Euthyneura</taxon>
        <taxon>Tectipleura</taxon>
        <taxon>Aplysiida</taxon>
        <taxon>Aplysioidea</taxon>
        <taxon>Aplysiidae</taxon>
        <taxon>Aplysia</taxon>
    </lineage>
</organism>
<feature type="region of interest" description="Disordered" evidence="1">
    <location>
        <begin position="599"/>
        <end position="631"/>
    </location>
</feature>
<feature type="compositionally biased region" description="Basic and acidic residues" evidence="1">
    <location>
        <begin position="689"/>
        <end position="705"/>
    </location>
</feature>
<dbReference type="InterPro" id="IPR004875">
    <property type="entry name" value="DDE_SF_endonuclease_dom"/>
</dbReference>
<feature type="region of interest" description="Disordered" evidence="1">
    <location>
        <begin position="1"/>
        <end position="43"/>
    </location>
</feature>
<feature type="compositionally biased region" description="Basic and acidic residues" evidence="1">
    <location>
        <begin position="724"/>
        <end position="744"/>
    </location>
</feature>
<feature type="region of interest" description="Disordered" evidence="1">
    <location>
        <begin position="481"/>
        <end position="522"/>
    </location>
</feature>
<feature type="domain" description="DDE-1" evidence="2">
    <location>
        <begin position="287"/>
        <end position="415"/>
    </location>
</feature>
<dbReference type="Gene3D" id="3.30.420.10">
    <property type="entry name" value="Ribonuclease H-like superfamily/Ribonuclease H"/>
    <property type="match status" value="1"/>
</dbReference>
<evidence type="ECO:0000256" key="1">
    <source>
        <dbReference type="SAM" id="MobiDB-lite"/>
    </source>
</evidence>
<dbReference type="Pfam" id="PF03184">
    <property type="entry name" value="DDE_1"/>
    <property type="match status" value="1"/>
</dbReference>
<dbReference type="InterPro" id="IPR050863">
    <property type="entry name" value="CenT-Element_Derived"/>
</dbReference>
<dbReference type="Gene3D" id="1.10.20.10">
    <property type="entry name" value="Histone, subunit A"/>
    <property type="match status" value="1"/>
</dbReference>
<dbReference type="Proteomes" id="UP000694888">
    <property type="component" value="Unplaced"/>
</dbReference>
<reference evidence="4" key="1">
    <citation type="submission" date="2025-08" db="UniProtKB">
        <authorList>
            <consortium name="RefSeq"/>
        </authorList>
    </citation>
    <scope>IDENTIFICATION</scope>
</reference>
<dbReference type="SUPFAM" id="SSF47113">
    <property type="entry name" value="Histone-fold"/>
    <property type="match status" value="1"/>
</dbReference>
<dbReference type="GeneID" id="101849557"/>
<feature type="compositionally biased region" description="Low complexity" evidence="1">
    <location>
        <begin position="602"/>
        <end position="615"/>
    </location>
</feature>
<keyword evidence="3" id="KW-1185">Reference proteome</keyword>
<feature type="compositionally biased region" description="Basic residues" evidence="1">
    <location>
        <begin position="706"/>
        <end position="723"/>
    </location>
</feature>
<feature type="compositionally biased region" description="Basic residues" evidence="1">
    <location>
        <begin position="745"/>
        <end position="756"/>
    </location>
</feature>
<dbReference type="Gene3D" id="1.10.10.60">
    <property type="entry name" value="Homeodomain-like"/>
    <property type="match status" value="1"/>
</dbReference>
<sequence>MAGLPDRVGASIENDLEADSESATVVKESQEKSSTEDSARSITVTDSQDKLIKLPLSRIKSIIKTDPDVKVASQDAVVTLAKAAMDRQSKLKAAYEAVKGGMPIRAASKQFAVPRSTLQDRLAQRIPLEKTPKTLLTPEEETKFSQWAINMARAGFGRTRKDFLTSIQGYLNQLHEPQLRFKNNNKPGKSWYYDYLKRHPELTERYASALGYEQAVVTPTKVEDWFQALEKFIQEEDPSLLNEPARWYNADESGFELCLKSKRVLVPKSCKTDGHLDLNTSTKHQITSLCCMSATGHFISPFVVFPGKRLTVNQTEHFQDCSVGLSENGWMTGELFADWLERVFVKELDECGVERPVFLFVDGSSTHKSEQASNICLKNRIVLYCVQPDATHLLQPLDLSFFGSLKHHWGEAVFDFQTKNPGMSVTKSTFALVFKEAYTKSCTAEVARAGFRRAGLFPLCKEVALNTKKMMASNFPVGSPTSSLSTSSPVPPISSPSLSSAPSASPSTSSAAPLKTPSSPSPAEKLRVLESIMTDEIKMKFALRFAEGYDLVDDPFYTAWKENKLISLRASPSASPSRDSLTAEVSLSCPIQCRSFTSAECPPSTSFSSPQPSTSGNDRHSLTASAESNSVHPVSAAISVSSLNIDDFLISQTPHVPVRKGKVLQKVVPNTTLTGEETITYFKEMEEANLSEEKKKGEKKAAKEEKKRKREEKKRKHAEKKQRKTEEKKRRAEESGKKMDEMREKRGKGKGKAAKHLRLEVSSSSSSSEGEAEI</sequence>
<evidence type="ECO:0000259" key="2">
    <source>
        <dbReference type="Pfam" id="PF03184"/>
    </source>
</evidence>
<feature type="compositionally biased region" description="Polar residues" evidence="1">
    <location>
        <begin position="622"/>
        <end position="631"/>
    </location>
</feature>
<evidence type="ECO:0000313" key="3">
    <source>
        <dbReference type="Proteomes" id="UP000694888"/>
    </source>
</evidence>
<gene>
    <name evidence="4" type="primary">LOC101849557</name>
</gene>
<dbReference type="InterPro" id="IPR009057">
    <property type="entry name" value="Homeodomain-like_sf"/>
</dbReference>
<dbReference type="InterPro" id="IPR036397">
    <property type="entry name" value="RNaseH_sf"/>
</dbReference>
<feature type="region of interest" description="Disordered" evidence="1">
    <location>
        <begin position="689"/>
        <end position="774"/>
    </location>
</feature>
<accession>A0ABM1A6N2</accession>
<name>A0ABM1A6N2_APLCA</name>
<protein>
    <submittedName>
        <fullName evidence="4">Uncharacterized protein LOC101849557 isoform X1</fullName>
    </submittedName>
</protein>
<feature type="compositionally biased region" description="Low complexity" evidence="1">
    <location>
        <begin position="495"/>
        <end position="522"/>
    </location>
</feature>
<dbReference type="InterPro" id="IPR009072">
    <property type="entry name" value="Histone-fold"/>
</dbReference>
<proteinExistence type="predicted"/>
<dbReference type="PANTHER" id="PTHR19303:SF74">
    <property type="entry name" value="POGO TRANSPOSABLE ELEMENT WITH KRAB DOMAIN"/>
    <property type="match status" value="1"/>
</dbReference>
<feature type="compositionally biased region" description="Basic and acidic residues" evidence="1">
    <location>
        <begin position="28"/>
        <end position="39"/>
    </location>
</feature>